<keyword evidence="3" id="KW-0687">Ribonucleoprotein</keyword>
<evidence type="ECO:0000313" key="6">
    <source>
        <dbReference type="Proteomes" id="UP000625711"/>
    </source>
</evidence>
<dbReference type="InterPro" id="IPR028909">
    <property type="entry name" value="bL21-like"/>
</dbReference>
<dbReference type="EMBL" id="JAACXV010014435">
    <property type="protein sequence ID" value="KAF7267327.1"/>
    <property type="molecule type" value="Genomic_DNA"/>
</dbReference>
<keyword evidence="2" id="KW-0689">Ribosomal protein</keyword>
<dbReference type="SUPFAM" id="SSF141091">
    <property type="entry name" value="L21p-like"/>
    <property type="match status" value="1"/>
</dbReference>
<dbReference type="Proteomes" id="UP000625711">
    <property type="component" value="Unassembled WGS sequence"/>
</dbReference>
<dbReference type="GO" id="GO:0003735">
    <property type="term" value="F:structural constituent of ribosome"/>
    <property type="evidence" value="ECO:0007669"/>
    <property type="project" value="InterPro"/>
</dbReference>
<accession>A0A834I5C8</accession>
<comment type="caution">
    <text evidence="5">The sequence shown here is derived from an EMBL/GenBank/DDBJ whole genome shotgun (WGS) entry which is preliminary data.</text>
</comment>
<dbReference type="PANTHER" id="PTHR21349">
    <property type="entry name" value="50S RIBOSOMAL PROTEIN L21"/>
    <property type="match status" value="1"/>
</dbReference>
<dbReference type="GO" id="GO:0005762">
    <property type="term" value="C:mitochondrial large ribosomal subunit"/>
    <property type="evidence" value="ECO:0007669"/>
    <property type="project" value="TreeGrafter"/>
</dbReference>
<dbReference type="HAMAP" id="MF_01363">
    <property type="entry name" value="Ribosomal_bL21"/>
    <property type="match status" value="1"/>
</dbReference>
<evidence type="ECO:0000256" key="3">
    <source>
        <dbReference type="ARBA" id="ARBA00023274"/>
    </source>
</evidence>
<gene>
    <name evidence="5" type="ORF">GWI33_019445</name>
</gene>
<dbReference type="AlphaFoldDB" id="A0A834I5C8"/>
<evidence type="ECO:0000256" key="4">
    <source>
        <dbReference type="ARBA" id="ARBA00044129"/>
    </source>
</evidence>
<proteinExistence type="inferred from homology"/>
<dbReference type="NCBIfam" id="TIGR00061">
    <property type="entry name" value="L21"/>
    <property type="match status" value="1"/>
</dbReference>
<evidence type="ECO:0000256" key="2">
    <source>
        <dbReference type="ARBA" id="ARBA00022980"/>
    </source>
</evidence>
<dbReference type="Pfam" id="PF00829">
    <property type="entry name" value="Ribosomal_L21p"/>
    <property type="match status" value="1"/>
</dbReference>
<dbReference type="PANTHER" id="PTHR21349:SF0">
    <property type="entry name" value="LARGE RIBOSOMAL SUBUNIT PROTEIN BL21M"/>
    <property type="match status" value="1"/>
</dbReference>
<name>A0A834I5C8_RHYFE</name>
<keyword evidence="6" id="KW-1185">Reference proteome</keyword>
<organism evidence="5 6">
    <name type="scientific">Rhynchophorus ferrugineus</name>
    <name type="common">Red palm weevil</name>
    <name type="synonym">Curculio ferrugineus</name>
    <dbReference type="NCBI Taxonomy" id="354439"/>
    <lineage>
        <taxon>Eukaryota</taxon>
        <taxon>Metazoa</taxon>
        <taxon>Ecdysozoa</taxon>
        <taxon>Arthropoda</taxon>
        <taxon>Hexapoda</taxon>
        <taxon>Insecta</taxon>
        <taxon>Pterygota</taxon>
        <taxon>Neoptera</taxon>
        <taxon>Endopterygota</taxon>
        <taxon>Coleoptera</taxon>
        <taxon>Polyphaga</taxon>
        <taxon>Cucujiformia</taxon>
        <taxon>Curculionidae</taxon>
        <taxon>Dryophthorinae</taxon>
        <taxon>Rhynchophorus</taxon>
    </lineage>
</organism>
<sequence length="194" mass="21982">MDSKLSLRNGQNYSRSLGQAGNLLSSITKRYSTIIASTPYEIVDEDKETNVAKDIIKKINDQIAQSQEGRLFAIVHLAGKQFRITEGDVLVVEGYWPPNCGDKISLDKVLLVGASDFTLIGRPLVQRGLVNIEATVIEKTLSHTKTHFRKKRRKQYKRIHFYKIPQTYLRINTVKVTGELNNPPEVRGLEKAIF</sequence>
<protein>
    <recommendedName>
        <fullName evidence="4">Large ribosomal subunit protein bL21m</fullName>
    </recommendedName>
</protein>
<dbReference type="OrthoDB" id="5994at2759"/>
<dbReference type="GO" id="GO:0006412">
    <property type="term" value="P:translation"/>
    <property type="evidence" value="ECO:0007669"/>
    <property type="project" value="InterPro"/>
</dbReference>
<comment type="similarity">
    <text evidence="1">Belongs to the bacterial ribosomal protein bL21 family.</text>
</comment>
<dbReference type="InterPro" id="IPR001787">
    <property type="entry name" value="Ribosomal_bL21"/>
</dbReference>
<dbReference type="GO" id="GO:0003723">
    <property type="term" value="F:RNA binding"/>
    <property type="evidence" value="ECO:0007669"/>
    <property type="project" value="InterPro"/>
</dbReference>
<reference evidence="5" key="1">
    <citation type="submission" date="2020-08" db="EMBL/GenBank/DDBJ databases">
        <title>Genome sequencing and assembly of the red palm weevil Rhynchophorus ferrugineus.</title>
        <authorList>
            <person name="Dias G.B."/>
            <person name="Bergman C.M."/>
            <person name="Manee M."/>
        </authorList>
    </citation>
    <scope>NUCLEOTIDE SEQUENCE</scope>
    <source>
        <strain evidence="5">AA-2017</strain>
        <tissue evidence="5">Whole larva</tissue>
    </source>
</reference>
<evidence type="ECO:0000313" key="5">
    <source>
        <dbReference type="EMBL" id="KAF7267327.1"/>
    </source>
</evidence>
<dbReference type="InterPro" id="IPR036164">
    <property type="entry name" value="bL21-like_sf"/>
</dbReference>
<evidence type="ECO:0000256" key="1">
    <source>
        <dbReference type="ARBA" id="ARBA00008563"/>
    </source>
</evidence>